<evidence type="ECO:0000256" key="3">
    <source>
        <dbReference type="ARBA" id="ARBA00022840"/>
    </source>
</evidence>
<dbReference type="InterPro" id="IPR019821">
    <property type="entry name" value="Kinesin_motor_CS"/>
</dbReference>
<sequence>MKHLMLPRNAILRDTPSSSELHKPTSFKKPRPTRKRKSKDKENDPPFKSHLPPRPPSSTPNPLKRKIPDNSLLTTSSDSGVKVFVRVRPPCHDKVEGDSIVQKISADSLSINGQNFTFDAVAHADDTQAWISVCYIELALCVSLVISWELLHSCLILQLDMFELVGVPLVENCLAGFNSSVFAYGQTGSGKTYTMWGPANALSDENSTNDQQQQGLAPRVFERLFGCIKEEQIKHSYKQLEYQCHCSFLEIYNEQITDLLDPNQRNLQIREDVKSGVYVENLTKEQVCTVKDVTQLLVKGLLNRRVGATSINSESSRSHTVFTCVVESRCKSRADGVSRFRISKINLVDLAGSERQKLTGAAGDRLKEAGNINRSLSQLGKRKGTWEGGKLLWERKRDRNLCLAEIEFHFDRNFPSNEVVSWLTDQIYRDFDYLAPHNCLSSKLVTTLGLKLLRLAKDQRVHWGMVVSSLKREAHTPGNKEQGVREAIGEV</sequence>
<dbReference type="Pfam" id="PF00225">
    <property type="entry name" value="Kinesin"/>
    <property type="match status" value="1"/>
</dbReference>
<evidence type="ECO:0000256" key="2">
    <source>
        <dbReference type="ARBA" id="ARBA00022741"/>
    </source>
</evidence>
<comment type="similarity">
    <text evidence="6">Belongs to the TRAFAC class myosin-kinesin ATPase superfamily. Kinesin family. KIN-12 subfamily.</text>
</comment>
<accession>A0AAN9R655</accession>
<evidence type="ECO:0000256" key="7">
    <source>
        <dbReference type="PROSITE-ProRule" id="PRU00283"/>
    </source>
</evidence>
<evidence type="ECO:0000256" key="9">
    <source>
        <dbReference type="SAM" id="MobiDB-lite"/>
    </source>
</evidence>
<dbReference type="Gene3D" id="3.40.850.10">
    <property type="entry name" value="Kinesin motor domain"/>
    <property type="match status" value="1"/>
</dbReference>
<dbReference type="PANTHER" id="PTHR37739">
    <property type="entry name" value="KINESIN-LIKE PROTEIN KIN-12D"/>
    <property type="match status" value="1"/>
</dbReference>
<proteinExistence type="inferred from homology"/>
<dbReference type="PANTHER" id="PTHR37739:SF16">
    <property type="entry name" value="KINESIN-LIKE PROTEIN"/>
    <property type="match status" value="1"/>
</dbReference>
<organism evidence="11 12">
    <name type="scientific">Canavalia gladiata</name>
    <name type="common">Sword bean</name>
    <name type="synonym">Dolichos gladiatus</name>
    <dbReference type="NCBI Taxonomy" id="3824"/>
    <lineage>
        <taxon>Eukaryota</taxon>
        <taxon>Viridiplantae</taxon>
        <taxon>Streptophyta</taxon>
        <taxon>Embryophyta</taxon>
        <taxon>Tracheophyta</taxon>
        <taxon>Spermatophyta</taxon>
        <taxon>Magnoliopsida</taxon>
        <taxon>eudicotyledons</taxon>
        <taxon>Gunneridae</taxon>
        <taxon>Pentapetalae</taxon>
        <taxon>rosids</taxon>
        <taxon>fabids</taxon>
        <taxon>Fabales</taxon>
        <taxon>Fabaceae</taxon>
        <taxon>Papilionoideae</taxon>
        <taxon>50 kb inversion clade</taxon>
        <taxon>NPAAA clade</taxon>
        <taxon>indigoferoid/millettioid clade</taxon>
        <taxon>Phaseoleae</taxon>
        <taxon>Canavalia</taxon>
    </lineage>
</organism>
<dbReference type="GO" id="GO:0005524">
    <property type="term" value="F:ATP binding"/>
    <property type="evidence" value="ECO:0007669"/>
    <property type="project" value="UniProtKB-UniRule"/>
</dbReference>
<evidence type="ECO:0000256" key="4">
    <source>
        <dbReference type="ARBA" id="ARBA00023054"/>
    </source>
</evidence>
<feature type="compositionally biased region" description="Basic residues" evidence="9">
    <location>
        <begin position="25"/>
        <end position="38"/>
    </location>
</feature>
<dbReference type="InterPro" id="IPR001752">
    <property type="entry name" value="Kinesin_motor_dom"/>
</dbReference>
<dbReference type="InterPro" id="IPR036961">
    <property type="entry name" value="Kinesin_motor_dom_sf"/>
</dbReference>
<feature type="binding site" evidence="7">
    <location>
        <begin position="185"/>
        <end position="192"/>
    </location>
    <ligand>
        <name>ATP</name>
        <dbReference type="ChEBI" id="CHEBI:30616"/>
    </ligand>
</feature>
<evidence type="ECO:0000256" key="5">
    <source>
        <dbReference type="ARBA" id="ARBA00023175"/>
    </source>
</evidence>
<dbReference type="SUPFAM" id="SSF52540">
    <property type="entry name" value="P-loop containing nucleoside triphosphate hydrolases"/>
    <property type="match status" value="1"/>
</dbReference>
<dbReference type="PROSITE" id="PS50067">
    <property type="entry name" value="KINESIN_MOTOR_2"/>
    <property type="match status" value="1"/>
</dbReference>
<keyword evidence="3 7" id="KW-0067">ATP-binding</keyword>
<evidence type="ECO:0000313" key="12">
    <source>
        <dbReference type="Proteomes" id="UP001367508"/>
    </source>
</evidence>
<dbReference type="PROSITE" id="PS00411">
    <property type="entry name" value="KINESIN_MOTOR_1"/>
    <property type="match status" value="1"/>
</dbReference>
<dbReference type="AlphaFoldDB" id="A0AAN9R655"/>
<feature type="region of interest" description="Disordered" evidence="9">
    <location>
        <begin position="1"/>
        <end position="74"/>
    </location>
</feature>
<evidence type="ECO:0000313" key="11">
    <source>
        <dbReference type="EMBL" id="KAK7359344.1"/>
    </source>
</evidence>
<dbReference type="GO" id="GO:0005874">
    <property type="term" value="C:microtubule"/>
    <property type="evidence" value="ECO:0007669"/>
    <property type="project" value="UniProtKB-KW"/>
</dbReference>
<dbReference type="Proteomes" id="UP001367508">
    <property type="component" value="Unassembled WGS sequence"/>
</dbReference>
<keyword evidence="4" id="KW-0175">Coiled coil</keyword>
<keyword evidence="2 7" id="KW-0547">Nucleotide-binding</keyword>
<gene>
    <name evidence="11" type="ORF">VNO77_01299</name>
</gene>
<keyword evidence="12" id="KW-1185">Reference proteome</keyword>
<dbReference type="InterPro" id="IPR044986">
    <property type="entry name" value="KIF15/KIN-12"/>
</dbReference>
<evidence type="ECO:0000256" key="6">
    <source>
        <dbReference type="ARBA" id="ARBA00034488"/>
    </source>
</evidence>
<keyword evidence="1 8" id="KW-0493">Microtubule</keyword>
<evidence type="ECO:0000256" key="8">
    <source>
        <dbReference type="RuleBase" id="RU000394"/>
    </source>
</evidence>
<comment type="caution">
    <text evidence="11">The sequence shown here is derived from an EMBL/GenBank/DDBJ whole genome shotgun (WGS) entry which is preliminary data.</text>
</comment>
<evidence type="ECO:0000256" key="1">
    <source>
        <dbReference type="ARBA" id="ARBA00022701"/>
    </source>
</evidence>
<protein>
    <recommendedName>
        <fullName evidence="8">Kinesin-like protein</fullName>
    </recommendedName>
</protein>
<dbReference type="EMBL" id="JAYMYQ010000001">
    <property type="protein sequence ID" value="KAK7359344.1"/>
    <property type="molecule type" value="Genomic_DNA"/>
</dbReference>
<reference evidence="11 12" key="1">
    <citation type="submission" date="2024-01" db="EMBL/GenBank/DDBJ databases">
        <title>The genomes of 5 underutilized Papilionoideae crops provide insights into root nodulation and disease resistanc.</title>
        <authorList>
            <person name="Jiang F."/>
        </authorList>
    </citation>
    <scope>NUCLEOTIDE SEQUENCE [LARGE SCALE GENOMIC DNA]</scope>
    <source>
        <strain evidence="11">LVBAO_FW01</strain>
        <tissue evidence="11">Leaves</tissue>
    </source>
</reference>
<keyword evidence="5 7" id="KW-0505">Motor protein</keyword>
<dbReference type="GO" id="GO:0008017">
    <property type="term" value="F:microtubule binding"/>
    <property type="evidence" value="ECO:0007669"/>
    <property type="project" value="InterPro"/>
</dbReference>
<feature type="domain" description="Kinesin motor" evidence="10">
    <location>
        <begin position="80"/>
        <end position="381"/>
    </location>
</feature>
<dbReference type="SMART" id="SM00129">
    <property type="entry name" value="KISc"/>
    <property type="match status" value="1"/>
</dbReference>
<dbReference type="PRINTS" id="PR00380">
    <property type="entry name" value="KINESINHEAVY"/>
</dbReference>
<dbReference type="InterPro" id="IPR027417">
    <property type="entry name" value="P-loop_NTPase"/>
</dbReference>
<name>A0AAN9R655_CANGL</name>
<evidence type="ECO:0000259" key="10">
    <source>
        <dbReference type="PROSITE" id="PS50067"/>
    </source>
</evidence>
<dbReference type="GO" id="GO:0007018">
    <property type="term" value="P:microtubule-based movement"/>
    <property type="evidence" value="ECO:0007669"/>
    <property type="project" value="InterPro"/>
</dbReference>
<dbReference type="GO" id="GO:0003777">
    <property type="term" value="F:microtubule motor activity"/>
    <property type="evidence" value="ECO:0007669"/>
    <property type="project" value="InterPro"/>
</dbReference>